<evidence type="ECO:0000256" key="4">
    <source>
        <dbReference type="ARBA" id="ARBA00022884"/>
    </source>
</evidence>
<evidence type="ECO:0000256" key="8">
    <source>
        <dbReference type="SAM" id="MobiDB-lite"/>
    </source>
</evidence>
<dbReference type="CDD" id="cd22435">
    <property type="entry name" value="KH-I_NOVA_rpt1"/>
    <property type="match status" value="1"/>
</dbReference>
<keyword evidence="2" id="KW-0507">mRNA processing</keyword>
<dbReference type="Pfam" id="PF00013">
    <property type="entry name" value="KH_1"/>
    <property type="match status" value="3"/>
</dbReference>
<accession>A0ABM1BIG2</accession>
<evidence type="ECO:0000256" key="7">
    <source>
        <dbReference type="PROSITE-ProRule" id="PRU00117"/>
    </source>
</evidence>
<name>A0ABM1BIG2_LIMPO</name>
<feature type="domain" description="K Homology" evidence="9">
    <location>
        <begin position="43"/>
        <end position="116"/>
    </location>
</feature>
<feature type="domain" description="K Homology" evidence="9">
    <location>
        <begin position="137"/>
        <end position="209"/>
    </location>
</feature>
<dbReference type="CDD" id="cd09031">
    <property type="entry name" value="KH-I_NOVA_rpt3"/>
    <property type="match status" value="1"/>
</dbReference>
<evidence type="ECO:0000313" key="11">
    <source>
        <dbReference type="RefSeq" id="XP_013782650.1"/>
    </source>
</evidence>
<feature type="region of interest" description="Disordered" evidence="8">
    <location>
        <begin position="20"/>
        <end position="40"/>
    </location>
</feature>
<feature type="compositionally biased region" description="Basic and acidic residues" evidence="8">
    <location>
        <begin position="20"/>
        <end position="35"/>
    </location>
</feature>
<feature type="region of interest" description="Disordered" evidence="8">
    <location>
        <begin position="237"/>
        <end position="262"/>
    </location>
</feature>
<dbReference type="PANTHER" id="PTHR10288">
    <property type="entry name" value="KH DOMAIN CONTAINING RNA BINDING PROTEIN"/>
    <property type="match status" value="1"/>
</dbReference>
<keyword evidence="10" id="KW-1185">Reference proteome</keyword>
<dbReference type="GeneID" id="106466889"/>
<feature type="domain" description="K Homology" evidence="9">
    <location>
        <begin position="509"/>
        <end position="582"/>
    </location>
</feature>
<dbReference type="InterPro" id="IPR047276">
    <property type="entry name" value="KH-I_NOVA_rpt2"/>
</dbReference>
<dbReference type="InterPro" id="IPR004088">
    <property type="entry name" value="KH_dom_type_1"/>
</dbReference>
<dbReference type="SMART" id="SM00322">
    <property type="entry name" value="KH"/>
    <property type="match status" value="3"/>
</dbReference>
<comment type="subcellular location">
    <subcellularLocation>
        <location evidence="1">Nucleus</location>
    </subcellularLocation>
</comment>
<reference evidence="11" key="1">
    <citation type="submission" date="2025-08" db="UniProtKB">
        <authorList>
            <consortium name="RefSeq"/>
        </authorList>
    </citation>
    <scope>IDENTIFICATION</scope>
    <source>
        <tissue evidence="11">Muscle</tissue>
    </source>
</reference>
<sequence length="598" mass="62374">MATSIGDINVFRESEISDTRKRPLDTELDTGDTKRSHQSGANGTYHFKILVPSVAAGAIIGKGGETIAQLQKESGARIKMSKANDFYPGTTERVCLITGSLEGITRIHEFITEKVREKPDPNAKMAIDFDHKQPAEREKQVKILVPNSTAGMIIGKGGSYIKQIKEESGAYVQISQKSRDHALAERCITVIGEMENNKTACKLILAKIAEDPQSGSCLNVSYAEVSGPVANFNPTGSPYASSNGGQGNGFNNSNTSYSSNGSLSSLSPTINNNFGSPQGTATPASMMPFSTGLSIGTHDISHGNASQIIENIKSMLRGNGYSEQATTEITAAMNTLANYGVLGLGLGQMLNNMNGATIMSGLGMGLGSSGPNTCPIPPGGISNQSSMFTSCTGVPGIDISCSSIATSGPASGSSSMFGPLSGNMSTGMSSLGIVPGFSSPTVNRSSERFQFQGDGPAVFDPFRRSSPSLGSPHAPSLPVNNNSFGLGTCFNSGPASVHKSPSPSDHQGETAKIEVEVGENIVGAILGPGGKSLLEIQRLSGANIQISKKGIFAPGTRNRIVTITGPSTAVSTAHYLIEQQITGEEAKRARQNSFVAIH</sequence>
<evidence type="ECO:0000256" key="6">
    <source>
        <dbReference type="ARBA" id="ARBA00023242"/>
    </source>
</evidence>
<dbReference type="CDD" id="cd22436">
    <property type="entry name" value="KH-I_NOVA_rpt2"/>
    <property type="match status" value="1"/>
</dbReference>
<evidence type="ECO:0000313" key="10">
    <source>
        <dbReference type="Proteomes" id="UP000694941"/>
    </source>
</evidence>
<dbReference type="InterPro" id="IPR047275">
    <property type="entry name" value="KH-I_NOVA_rpt1"/>
</dbReference>
<evidence type="ECO:0000256" key="3">
    <source>
        <dbReference type="ARBA" id="ARBA00022737"/>
    </source>
</evidence>
<evidence type="ECO:0000256" key="2">
    <source>
        <dbReference type="ARBA" id="ARBA00022664"/>
    </source>
</evidence>
<dbReference type="PROSITE" id="PS50084">
    <property type="entry name" value="KH_TYPE_1"/>
    <property type="match status" value="3"/>
</dbReference>
<evidence type="ECO:0000256" key="1">
    <source>
        <dbReference type="ARBA" id="ARBA00004123"/>
    </source>
</evidence>
<keyword evidence="3" id="KW-0677">Repeat</keyword>
<dbReference type="InterPro" id="IPR004087">
    <property type="entry name" value="KH_dom"/>
</dbReference>
<feature type="compositionally biased region" description="Low complexity" evidence="8">
    <location>
        <begin position="249"/>
        <end position="262"/>
    </location>
</feature>
<dbReference type="RefSeq" id="XP_013782650.1">
    <property type="nucleotide sequence ID" value="XM_013927196.2"/>
</dbReference>
<proteinExistence type="predicted"/>
<keyword evidence="5" id="KW-0508">mRNA splicing</keyword>
<dbReference type="InterPro" id="IPR047274">
    <property type="entry name" value="KH-I_NOVA_rpt3"/>
</dbReference>
<protein>
    <submittedName>
        <fullName evidence="11">RNA-binding protein Nova-1-like isoform X1</fullName>
    </submittedName>
</protein>
<gene>
    <name evidence="11" type="primary">LOC106466889</name>
</gene>
<keyword evidence="4 7" id="KW-0694">RNA-binding</keyword>
<dbReference type="Gene3D" id="3.30.1370.10">
    <property type="entry name" value="K Homology domain, type 1"/>
    <property type="match status" value="3"/>
</dbReference>
<dbReference type="InterPro" id="IPR036612">
    <property type="entry name" value="KH_dom_type_1_sf"/>
</dbReference>
<keyword evidence="6" id="KW-0539">Nucleus</keyword>
<evidence type="ECO:0000256" key="5">
    <source>
        <dbReference type="ARBA" id="ARBA00023187"/>
    </source>
</evidence>
<organism evidence="10 11">
    <name type="scientific">Limulus polyphemus</name>
    <name type="common">Atlantic horseshoe crab</name>
    <dbReference type="NCBI Taxonomy" id="6850"/>
    <lineage>
        <taxon>Eukaryota</taxon>
        <taxon>Metazoa</taxon>
        <taxon>Ecdysozoa</taxon>
        <taxon>Arthropoda</taxon>
        <taxon>Chelicerata</taxon>
        <taxon>Merostomata</taxon>
        <taxon>Xiphosura</taxon>
        <taxon>Limulidae</taxon>
        <taxon>Limulus</taxon>
    </lineage>
</organism>
<dbReference type="SUPFAM" id="SSF54791">
    <property type="entry name" value="Eukaryotic type KH-domain (KH-domain type I)"/>
    <property type="match status" value="3"/>
</dbReference>
<dbReference type="Proteomes" id="UP000694941">
    <property type="component" value="Unplaced"/>
</dbReference>
<evidence type="ECO:0000259" key="9">
    <source>
        <dbReference type="SMART" id="SM00322"/>
    </source>
</evidence>